<gene>
    <name evidence="1" type="ORF">SAMN04488548_1341131</name>
</gene>
<reference evidence="1 2" key="1">
    <citation type="submission" date="2016-10" db="EMBL/GenBank/DDBJ databases">
        <authorList>
            <person name="de Groot N.N."/>
        </authorList>
    </citation>
    <scope>NUCLEOTIDE SEQUENCE [LARGE SCALE GENOMIC DNA]</scope>
    <source>
        <strain evidence="1 2">DSM 44215</strain>
    </source>
</reference>
<evidence type="ECO:0000313" key="1">
    <source>
        <dbReference type="EMBL" id="SDU43199.1"/>
    </source>
</evidence>
<protein>
    <submittedName>
        <fullName evidence="1">Uncharacterized protein</fullName>
    </submittedName>
</protein>
<dbReference type="AlphaFoldDB" id="A0A1H2IGC1"/>
<dbReference type="EMBL" id="FNLM01000034">
    <property type="protein sequence ID" value="SDU43199.1"/>
    <property type="molecule type" value="Genomic_DNA"/>
</dbReference>
<dbReference type="Proteomes" id="UP000183180">
    <property type="component" value="Unassembled WGS sequence"/>
</dbReference>
<sequence length="180" mass="20521">MSVYNAGVRAAREELAERAATSGDDEQHVAEQMLATMTLRDDDDFEQGYRDKLADVLNRWCKHCRRVFDVPNYWRTCPECLPIEYADGEGYTILDDHRIFEMVDGYFIHTLIGSEGGELLYVVDGDDKNAPCKGLPVPDHEHLGKLPAKYTINVLRAKCGRMTRSGKPCRNGPWCRLHRC</sequence>
<name>A0A1H2IGC1_9ACTN</name>
<accession>A0A1H2IGC1</accession>
<evidence type="ECO:0000313" key="2">
    <source>
        <dbReference type="Proteomes" id="UP000183180"/>
    </source>
</evidence>
<organism evidence="1 2">
    <name type="scientific">Gordonia westfalica</name>
    <dbReference type="NCBI Taxonomy" id="158898"/>
    <lineage>
        <taxon>Bacteria</taxon>
        <taxon>Bacillati</taxon>
        <taxon>Actinomycetota</taxon>
        <taxon>Actinomycetes</taxon>
        <taxon>Mycobacteriales</taxon>
        <taxon>Gordoniaceae</taxon>
        <taxon>Gordonia</taxon>
    </lineage>
</organism>
<proteinExistence type="predicted"/>